<evidence type="ECO:0000313" key="3">
    <source>
        <dbReference type="Proteomes" id="UP001158049"/>
    </source>
</evidence>
<sequence length="528" mass="57306">MYSPTRTRSSSTTPILQNHRGSKPGDSAADVGIMIEDNRQDDSIELQSMRAVPARARAAGRNGPGLAYDATMESKLVRSRRKLELASFRLNQVHAAGGNVAQLTTNLNRLIEELSNFVSIADPAQLLDDVMSPATIRARAAYFKELGEFEAAVRAGSAKHAWNLAAGGAGNAIAFGIGGIVSTATGNPWLGLPVNTLLWTFVEPLVSMLRATTCTNPYLDLYMVRQRLQARAAREALDGTAGLERNRKFAWTNADSGKTEWLNAADWLSRTSWLTLWSGKHLTDDVPCYLYTLAYGATNSLPEFAPAALFGSVDTARWMRMGFRTGAGVLTGAALQECVQLLRASQLDKTGGRETVTKTTALWQKEAAVVRLVLDDIDARRNAADLTPQQKQGYAMLHRSFTLWHRKAVAKSAMLSSIGYEWSAMLQPKREAIGIDPEVPGKRLYTAASFIGKGLSQLPGLATAQMAAEVVKSPVAWMRWVGYVVPPFAMIGAAGFIARRELEVLAHTMLSAAHGVARRCCGGHEAED</sequence>
<gene>
    <name evidence="2" type="ORF">SAMN06295970_11367</name>
</gene>
<feature type="region of interest" description="Disordered" evidence="1">
    <location>
        <begin position="1"/>
        <end position="29"/>
    </location>
</feature>
<evidence type="ECO:0000256" key="1">
    <source>
        <dbReference type="SAM" id="MobiDB-lite"/>
    </source>
</evidence>
<comment type="caution">
    <text evidence="2">The sequence shown here is derived from an EMBL/GenBank/DDBJ whole genome shotgun (WGS) entry which is preliminary data.</text>
</comment>
<proteinExistence type="predicted"/>
<feature type="compositionally biased region" description="Low complexity" evidence="1">
    <location>
        <begin position="1"/>
        <end position="14"/>
    </location>
</feature>
<name>A0ABY1QE15_9BURK</name>
<accession>A0ABY1QE15</accession>
<dbReference type="EMBL" id="FXUL01000013">
    <property type="protein sequence ID" value="SMP67929.1"/>
    <property type="molecule type" value="Genomic_DNA"/>
</dbReference>
<keyword evidence="3" id="KW-1185">Reference proteome</keyword>
<evidence type="ECO:0000313" key="2">
    <source>
        <dbReference type="EMBL" id="SMP67929.1"/>
    </source>
</evidence>
<dbReference type="RefSeq" id="WP_283443417.1">
    <property type="nucleotide sequence ID" value="NZ_FXUL01000013.1"/>
</dbReference>
<dbReference type="Proteomes" id="UP001158049">
    <property type="component" value="Unassembled WGS sequence"/>
</dbReference>
<organism evidence="2 3">
    <name type="scientific">Noviherbaspirillum suwonense</name>
    <dbReference type="NCBI Taxonomy" id="1224511"/>
    <lineage>
        <taxon>Bacteria</taxon>
        <taxon>Pseudomonadati</taxon>
        <taxon>Pseudomonadota</taxon>
        <taxon>Betaproteobacteria</taxon>
        <taxon>Burkholderiales</taxon>
        <taxon>Oxalobacteraceae</taxon>
        <taxon>Noviherbaspirillum</taxon>
    </lineage>
</organism>
<protein>
    <submittedName>
        <fullName evidence="2">Uncharacterized protein</fullName>
    </submittedName>
</protein>
<reference evidence="2 3" key="1">
    <citation type="submission" date="2017-05" db="EMBL/GenBank/DDBJ databases">
        <authorList>
            <person name="Varghese N."/>
            <person name="Submissions S."/>
        </authorList>
    </citation>
    <scope>NUCLEOTIDE SEQUENCE [LARGE SCALE GENOMIC DNA]</scope>
    <source>
        <strain evidence="2 3">DSM 26001</strain>
    </source>
</reference>